<dbReference type="Proteomes" id="UP000184041">
    <property type="component" value="Unassembled WGS sequence"/>
</dbReference>
<dbReference type="PANTHER" id="PTHR13847:SF289">
    <property type="entry name" value="GLYCINE OXIDASE"/>
    <property type="match status" value="1"/>
</dbReference>
<dbReference type="PANTHER" id="PTHR13847">
    <property type="entry name" value="SARCOSINE DEHYDROGENASE-RELATED"/>
    <property type="match status" value="1"/>
</dbReference>
<dbReference type="SUPFAM" id="SSF51905">
    <property type="entry name" value="FAD/NAD(P)-binding domain"/>
    <property type="match status" value="1"/>
</dbReference>
<organism evidence="5 6">
    <name type="scientific">Fodinibius roseus</name>
    <dbReference type="NCBI Taxonomy" id="1194090"/>
    <lineage>
        <taxon>Bacteria</taxon>
        <taxon>Pseudomonadati</taxon>
        <taxon>Balneolota</taxon>
        <taxon>Balneolia</taxon>
        <taxon>Balneolales</taxon>
        <taxon>Balneolaceae</taxon>
        <taxon>Fodinibius</taxon>
    </lineage>
</organism>
<keyword evidence="3" id="KW-0560">Oxidoreductase</keyword>
<evidence type="ECO:0000256" key="2">
    <source>
        <dbReference type="ARBA" id="ARBA00022977"/>
    </source>
</evidence>
<dbReference type="SUPFAM" id="SSF54373">
    <property type="entry name" value="FAD-linked reductases, C-terminal domain"/>
    <property type="match status" value="1"/>
</dbReference>
<evidence type="ECO:0000313" key="6">
    <source>
        <dbReference type="Proteomes" id="UP000184041"/>
    </source>
</evidence>
<evidence type="ECO:0000256" key="3">
    <source>
        <dbReference type="ARBA" id="ARBA00023002"/>
    </source>
</evidence>
<dbReference type="OrthoDB" id="9794226at2"/>
<accession>A0A1M5IJ73</accession>
<dbReference type="InterPro" id="IPR006076">
    <property type="entry name" value="FAD-dep_OxRdtase"/>
</dbReference>
<evidence type="ECO:0000313" key="5">
    <source>
        <dbReference type="EMBL" id="SHG28352.1"/>
    </source>
</evidence>
<keyword evidence="6" id="KW-1185">Reference proteome</keyword>
<dbReference type="STRING" id="1194090.SAMN05443144_12366"/>
<comment type="pathway">
    <text evidence="1">Cofactor biosynthesis; thiamine diphosphate biosynthesis.</text>
</comment>
<reference evidence="5 6" key="1">
    <citation type="submission" date="2016-11" db="EMBL/GenBank/DDBJ databases">
        <authorList>
            <person name="Jaros S."/>
            <person name="Januszkiewicz K."/>
            <person name="Wedrychowicz H."/>
        </authorList>
    </citation>
    <scope>NUCLEOTIDE SEQUENCE [LARGE SCALE GENOMIC DNA]</scope>
    <source>
        <strain evidence="5 6">DSM 21986</strain>
    </source>
</reference>
<dbReference type="GO" id="GO:0016491">
    <property type="term" value="F:oxidoreductase activity"/>
    <property type="evidence" value="ECO:0007669"/>
    <property type="project" value="UniProtKB-KW"/>
</dbReference>
<dbReference type="Pfam" id="PF01266">
    <property type="entry name" value="DAO"/>
    <property type="match status" value="1"/>
</dbReference>
<proteinExistence type="predicted"/>
<evidence type="ECO:0000256" key="1">
    <source>
        <dbReference type="ARBA" id="ARBA00004948"/>
    </source>
</evidence>
<dbReference type="GO" id="GO:0009228">
    <property type="term" value="P:thiamine biosynthetic process"/>
    <property type="evidence" value="ECO:0007669"/>
    <property type="project" value="UniProtKB-KW"/>
</dbReference>
<keyword evidence="2" id="KW-0784">Thiamine biosynthesis</keyword>
<dbReference type="UniPathway" id="UPA00060"/>
<dbReference type="Gene3D" id="3.50.50.60">
    <property type="entry name" value="FAD/NAD(P)-binding domain"/>
    <property type="match status" value="1"/>
</dbReference>
<dbReference type="InterPro" id="IPR012727">
    <property type="entry name" value="Gly_oxidase_ThiO"/>
</dbReference>
<gene>
    <name evidence="5" type="ORF">SAMN05443144_12366</name>
</gene>
<feature type="domain" description="FAD dependent oxidoreductase" evidence="4">
    <location>
        <begin position="3"/>
        <end position="342"/>
    </location>
</feature>
<dbReference type="GO" id="GO:0005737">
    <property type="term" value="C:cytoplasm"/>
    <property type="evidence" value="ECO:0007669"/>
    <property type="project" value="TreeGrafter"/>
</dbReference>
<evidence type="ECO:0000259" key="4">
    <source>
        <dbReference type="Pfam" id="PF01266"/>
    </source>
</evidence>
<protein>
    <submittedName>
        <fullName evidence="5">Glycine oxidase</fullName>
    </submittedName>
</protein>
<dbReference type="EMBL" id="FQUS01000023">
    <property type="protein sequence ID" value="SHG28352.1"/>
    <property type="molecule type" value="Genomic_DNA"/>
</dbReference>
<dbReference type="NCBIfam" id="TIGR02352">
    <property type="entry name" value="thiamin_ThiO"/>
    <property type="match status" value="1"/>
</dbReference>
<dbReference type="Gene3D" id="3.30.9.10">
    <property type="entry name" value="D-Amino Acid Oxidase, subunit A, domain 2"/>
    <property type="match status" value="1"/>
</dbReference>
<sequence length="373" mass="41312">MNIGIIGGGVIGLSIGWQLARRGVEVTLFERHRVGREASRVAAGMLAPYAEVGFEEIELMELGQESLRLYPRFLDELSEDVRGVPEFDQCGTLMVGIDRDDTERLKRLYDFREELKLTVELITGTEAREREPLLSPKVVSAVWLPDDAQIDNRQLLKKLREAFVGHGGVLKEESEVKSVQVAGGSVQGLTTASSEWPFDIVVLAAGSWSQQIEGIPRRFRPPIRPVKGQIITLKKTGDCPLKGIVRSPRMYLVPKEDGTMRLGATTEEKGFDKTPTAGGQKELLEDGWEVIPSIYDLPLVETTAGLRPASRDHAPVIGESGVGGLYYATGHYRHGILMTPVTVYTLVEEITEGGKSDLLHPFRPRRFEQAPKE</sequence>
<name>A0A1M5IJ73_9BACT</name>
<dbReference type="RefSeq" id="WP_073067457.1">
    <property type="nucleotide sequence ID" value="NZ_FQUS01000023.1"/>
</dbReference>
<dbReference type="InterPro" id="IPR036188">
    <property type="entry name" value="FAD/NAD-bd_sf"/>
</dbReference>
<dbReference type="AlphaFoldDB" id="A0A1M5IJ73"/>
<dbReference type="GO" id="GO:0009229">
    <property type="term" value="P:thiamine diphosphate biosynthetic process"/>
    <property type="evidence" value="ECO:0007669"/>
    <property type="project" value="UniProtKB-UniPathway"/>
</dbReference>
<dbReference type="GO" id="GO:0050660">
    <property type="term" value="F:flavin adenine dinucleotide binding"/>
    <property type="evidence" value="ECO:0007669"/>
    <property type="project" value="InterPro"/>
</dbReference>